<name>A0ABQ4Z6D3_9ASTR</name>
<reference evidence="1" key="2">
    <citation type="submission" date="2022-01" db="EMBL/GenBank/DDBJ databases">
        <authorList>
            <person name="Yamashiro T."/>
            <person name="Shiraishi A."/>
            <person name="Satake H."/>
            <person name="Nakayama K."/>
        </authorList>
    </citation>
    <scope>NUCLEOTIDE SEQUENCE</scope>
</reference>
<organism evidence="1 2">
    <name type="scientific">Tanacetum coccineum</name>
    <dbReference type="NCBI Taxonomy" id="301880"/>
    <lineage>
        <taxon>Eukaryota</taxon>
        <taxon>Viridiplantae</taxon>
        <taxon>Streptophyta</taxon>
        <taxon>Embryophyta</taxon>
        <taxon>Tracheophyta</taxon>
        <taxon>Spermatophyta</taxon>
        <taxon>Magnoliopsida</taxon>
        <taxon>eudicotyledons</taxon>
        <taxon>Gunneridae</taxon>
        <taxon>Pentapetalae</taxon>
        <taxon>asterids</taxon>
        <taxon>campanulids</taxon>
        <taxon>Asterales</taxon>
        <taxon>Asteraceae</taxon>
        <taxon>Asteroideae</taxon>
        <taxon>Anthemideae</taxon>
        <taxon>Anthemidinae</taxon>
        <taxon>Tanacetum</taxon>
    </lineage>
</organism>
<comment type="caution">
    <text evidence="1">The sequence shown here is derived from an EMBL/GenBank/DDBJ whole genome shotgun (WGS) entry which is preliminary data.</text>
</comment>
<evidence type="ECO:0000313" key="1">
    <source>
        <dbReference type="EMBL" id="GJS85412.1"/>
    </source>
</evidence>
<proteinExistence type="predicted"/>
<dbReference type="EMBL" id="BQNB010011047">
    <property type="protein sequence ID" value="GJS85412.1"/>
    <property type="molecule type" value="Genomic_DNA"/>
</dbReference>
<protein>
    <submittedName>
        <fullName evidence="1">Uncharacterized protein</fullName>
    </submittedName>
</protein>
<accession>A0ABQ4Z6D3</accession>
<keyword evidence="2" id="KW-1185">Reference proteome</keyword>
<evidence type="ECO:0000313" key="2">
    <source>
        <dbReference type="Proteomes" id="UP001151760"/>
    </source>
</evidence>
<gene>
    <name evidence="1" type="ORF">Tco_0751953</name>
</gene>
<reference evidence="1" key="1">
    <citation type="journal article" date="2022" name="Int. J. Mol. Sci.">
        <title>Draft Genome of Tanacetum Coccineum: Genomic Comparison of Closely Related Tanacetum-Family Plants.</title>
        <authorList>
            <person name="Yamashiro T."/>
            <person name="Shiraishi A."/>
            <person name="Nakayama K."/>
            <person name="Satake H."/>
        </authorList>
    </citation>
    <scope>NUCLEOTIDE SEQUENCE</scope>
</reference>
<sequence length="344" mass="38961">MPWKETLYPEPRPLATNKIVEVAEDYHVAAINAIEASIGMSAANHVRVSYARTSPKHSFHVTTPVIRRTDNPRMAAVGLLNVEGCYNSLLSFIVSARNANQLVRELEDHICHIVKAPANESRNIIKLATDISSLPFTSWKVLGYLQLRYEMVRWHYVLQGPPFRYVKAKEDGHMIVVRPSMGIVEARVKSFLKDKKCRGYPGRNRSTWFLPEAGCDCANELPRGLDTGVDPKLLNAAYCRNVDDPQKKMTRLHQRYRDIASPEQSYGYDQRTPAPYKLYEMTIKPSFSSMMNTALTGLTHAYTRVGSMSNKLDHNNDIAVIDSIKRKTSNKLSISDHEDAPGYY</sequence>
<dbReference type="Proteomes" id="UP001151760">
    <property type="component" value="Unassembled WGS sequence"/>
</dbReference>